<dbReference type="InterPro" id="IPR036388">
    <property type="entry name" value="WH-like_DNA-bd_sf"/>
</dbReference>
<dbReference type="EMBL" id="CP019236">
    <property type="protein sequence ID" value="APW37092.1"/>
    <property type="molecule type" value="Genomic_DNA"/>
</dbReference>
<evidence type="ECO:0000313" key="1">
    <source>
        <dbReference type="EMBL" id="APW37092.1"/>
    </source>
</evidence>
<dbReference type="STRING" id="1842727.RD110_07695"/>
<dbReference type="Gene3D" id="1.10.10.10">
    <property type="entry name" value="Winged helix-like DNA-binding domain superfamily/Winged helix DNA-binding domain"/>
    <property type="match status" value="1"/>
</dbReference>
<name>A0A1P8JTJ7_9BURK</name>
<evidence type="ECO:0008006" key="3">
    <source>
        <dbReference type="Google" id="ProtNLM"/>
    </source>
</evidence>
<evidence type="ECO:0000313" key="2">
    <source>
        <dbReference type="Proteomes" id="UP000186609"/>
    </source>
</evidence>
<dbReference type="InterPro" id="IPR036390">
    <property type="entry name" value="WH_DNA-bd_sf"/>
</dbReference>
<sequence length="88" mass="9531">MADAFTVAILQALAESSEPVSLPRLGKRLGLGASVLLRRLHLMSEATIGGQPGPDWLRVESLDGRWMVHLTEAGRRTLPSLKEPDADT</sequence>
<dbReference type="KEGG" id="rhy:RD110_07695"/>
<dbReference type="AlphaFoldDB" id="A0A1P8JTJ7"/>
<reference evidence="1 2" key="1">
    <citation type="submission" date="2017-01" db="EMBL/GenBank/DDBJ databases">
        <authorList>
            <person name="Mah S.A."/>
            <person name="Swanson W.J."/>
            <person name="Moy G.W."/>
            <person name="Vacquier V.D."/>
        </authorList>
    </citation>
    <scope>NUCLEOTIDE SEQUENCE [LARGE SCALE GENOMIC DNA]</scope>
    <source>
        <strain evidence="1 2">DCY110</strain>
    </source>
</reference>
<dbReference type="Proteomes" id="UP000186609">
    <property type="component" value="Chromosome"/>
</dbReference>
<gene>
    <name evidence="1" type="ORF">RD110_07695</name>
</gene>
<accession>A0A1P8JTJ7</accession>
<keyword evidence="2" id="KW-1185">Reference proteome</keyword>
<organism evidence="1 2">
    <name type="scientific">Rhodoferax koreensis</name>
    <dbReference type="NCBI Taxonomy" id="1842727"/>
    <lineage>
        <taxon>Bacteria</taxon>
        <taxon>Pseudomonadati</taxon>
        <taxon>Pseudomonadota</taxon>
        <taxon>Betaproteobacteria</taxon>
        <taxon>Burkholderiales</taxon>
        <taxon>Comamonadaceae</taxon>
        <taxon>Rhodoferax</taxon>
    </lineage>
</organism>
<protein>
    <recommendedName>
        <fullName evidence="3">HTH iclR-type domain-containing protein</fullName>
    </recommendedName>
</protein>
<dbReference type="SUPFAM" id="SSF46785">
    <property type="entry name" value="Winged helix' DNA-binding domain"/>
    <property type="match status" value="1"/>
</dbReference>
<proteinExistence type="predicted"/>
<dbReference type="RefSeq" id="WP_076198228.1">
    <property type="nucleotide sequence ID" value="NZ_CP019236.1"/>
</dbReference>
<dbReference type="OrthoDB" id="9154249at2"/>